<evidence type="ECO:0000313" key="2">
    <source>
        <dbReference type="Proteomes" id="UP000249829"/>
    </source>
</evidence>
<accession>A0A2V5HCJ4</accession>
<proteinExistence type="predicted"/>
<keyword evidence="2" id="KW-1185">Reference proteome</keyword>
<reference evidence="1 2" key="1">
    <citation type="submission" date="2018-02" db="EMBL/GenBank/DDBJ databases">
        <title>The genomes of Aspergillus section Nigri reveals drivers in fungal speciation.</title>
        <authorList>
            <consortium name="DOE Joint Genome Institute"/>
            <person name="Vesth T.C."/>
            <person name="Nybo J."/>
            <person name="Theobald S."/>
            <person name="Brandl J."/>
            <person name="Frisvad J.C."/>
            <person name="Nielsen K.F."/>
            <person name="Lyhne E.K."/>
            <person name="Kogle M.E."/>
            <person name="Kuo A."/>
            <person name="Riley R."/>
            <person name="Clum A."/>
            <person name="Nolan M."/>
            <person name="Lipzen A."/>
            <person name="Salamov A."/>
            <person name="Henrissat B."/>
            <person name="Wiebenga A."/>
            <person name="De vries R.P."/>
            <person name="Grigoriev I.V."/>
            <person name="Mortensen U.H."/>
            <person name="Andersen M.R."/>
            <person name="Baker S.E."/>
        </authorList>
    </citation>
    <scope>NUCLEOTIDE SEQUENCE [LARGE SCALE GENOMIC DNA]</scope>
    <source>
        <strain evidence="1 2">CBS 115571</strain>
    </source>
</reference>
<dbReference type="EMBL" id="KZ825236">
    <property type="protein sequence ID" value="PYI13650.1"/>
    <property type="molecule type" value="Genomic_DNA"/>
</dbReference>
<dbReference type="Proteomes" id="UP000249829">
    <property type="component" value="Unassembled WGS sequence"/>
</dbReference>
<organism evidence="1 2">
    <name type="scientific">Aspergillus violaceofuscus (strain CBS 115571)</name>
    <dbReference type="NCBI Taxonomy" id="1450538"/>
    <lineage>
        <taxon>Eukaryota</taxon>
        <taxon>Fungi</taxon>
        <taxon>Dikarya</taxon>
        <taxon>Ascomycota</taxon>
        <taxon>Pezizomycotina</taxon>
        <taxon>Eurotiomycetes</taxon>
        <taxon>Eurotiomycetidae</taxon>
        <taxon>Eurotiales</taxon>
        <taxon>Aspergillaceae</taxon>
        <taxon>Aspergillus</taxon>
    </lineage>
</organism>
<dbReference type="AlphaFoldDB" id="A0A2V5HCJ4"/>
<name>A0A2V5HCJ4_ASPV1</name>
<evidence type="ECO:0000313" key="1">
    <source>
        <dbReference type="EMBL" id="PYI13650.1"/>
    </source>
</evidence>
<sequence length="126" mass="14585">MHFDKPVNYAELTAPINLSADSTPWGHGVNRPGATKRLETEARPYTRERFYHVQDYTKRTKDYGATNNLHTHLKSHKELQIKQDNNGGRETQTMINNAVKIHADSEEYLYIYTLWVYGSTVCTTRP</sequence>
<gene>
    <name evidence="1" type="ORF">BO99DRAFT_417470</name>
</gene>
<protein>
    <submittedName>
        <fullName evidence="1">Uncharacterized protein</fullName>
    </submittedName>
</protein>